<organism evidence="1 2">
    <name type="scientific">Caerostris extrusa</name>
    <name type="common">Bark spider</name>
    <name type="synonym">Caerostris bankana</name>
    <dbReference type="NCBI Taxonomy" id="172846"/>
    <lineage>
        <taxon>Eukaryota</taxon>
        <taxon>Metazoa</taxon>
        <taxon>Ecdysozoa</taxon>
        <taxon>Arthropoda</taxon>
        <taxon>Chelicerata</taxon>
        <taxon>Arachnida</taxon>
        <taxon>Araneae</taxon>
        <taxon>Araneomorphae</taxon>
        <taxon>Entelegynae</taxon>
        <taxon>Araneoidea</taxon>
        <taxon>Araneidae</taxon>
        <taxon>Caerostris</taxon>
    </lineage>
</organism>
<name>A0AAV4XXT3_CAEEX</name>
<accession>A0AAV4XXT3</accession>
<comment type="caution">
    <text evidence="1">The sequence shown here is derived from an EMBL/GenBank/DDBJ whole genome shotgun (WGS) entry which is preliminary data.</text>
</comment>
<protein>
    <submittedName>
        <fullName evidence="1">Uncharacterized protein</fullName>
    </submittedName>
</protein>
<dbReference type="Proteomes" id="UP001054945">
    <property type="component" value="Unassembled WGS sequence"/>
</dbReference>
<keyword evidence="2" id="KW-1185">Reference proteome</keyword>
<evidence type="ECO:0000313" key="1">
    <source>
        <dbReference type="EMBL" id="GIY99358.1"/>
    </source>
</evidence>
<evidence type="ECO:0000313" key="2">
    <source>
        <dbReference type="Proteomes" id="UP001054945"/>
    </source>
</evidence>
<sequence>MYLDTRSMRIKKNNEGVVPVEPIIVIKEEPVDFLPEPFISKDKHIKNIKKDNEDAVRVQPVVVIKQEPIEFDPEPSTSADIVIKDEFVVCSEDYTGSSTDVPPSTPPPLT</sequence>
<reference evidence="1 2" key="1">
    <citation type="submission" date="2021-06" db="EMBL/GenBank/DDBJ databases">
        <title>Caerostris extrusa draft genome.</title>
        <authorList>
            <person name="Kono N."/>
            <person name="Arakawa K."/>
        </authorList>
    </citation>
    <scope>NUCLEOTIDE SEQUENCE [LARGE SCALE GENOMIC DNA]</scope>
</reference>
<gene>
    <name evidence="1" type="ORF">CEXT_224631</name>
</gene>
<dbReference type="AlphaFoldDB" id="A0AAV4XXT3"/>
<dbReference type="EMBL" id="BPLR01018414">
    <property type="protein sequence ID" value="GIY99358.1"/>
    <property type="molecule type" value="Genomic_DNA"/>
</dbReference>
<proteinExistence type="predicted"/>